<proteinExistence type="predicted"/>
<gene>
    <name evidence="2" type="ORF">SPARVUS_LOCUS14242693</name>
</gene>
<keyword evidence="3" id="KW-1185">Reference proteome</keyword>
<dbReference type="EMBL" id="CATNWA010018771">
    <property type="protein sequence ID" value="CAI9609364.1"/>
    <property type="molecule type" value="Genomic_DNA"/>
</dbReference>
<evidence type="ECO:0000313" key="2">
    <source>
        <dbReference type="EMBL" id="CAI9609364.1"/>
    </source>
</evidence>
<feature type="region of interest" description="Disordered" evidence="1">
    <location>
        <begin position="1"/>
        <end position="54"/>
    </location>
</feature>
<evidence type="ECO:0000313" key="3">
    <source>
        <dbReference type="Proteomes" id="UP001162483"/>
    </source>
</evidence>
<organism evidence="2 3">
    <name type="scientific">Staurois parvus</name>
    <dbReference type="NCBI Taxonomy" id="386267"/>
    <lineage>
        <taxon>Eukaryota</taxon>
        <taxon>Metazoa</taxon>
        <taxon>Chordata</taxon>
        <taxon>Craniata</taxon>
        <taxon>Vertebrata</taxon>
        <taxon>Euteleostomi</taxon>
        <taxon>Amphibia</taxon>
        <taxon>Batrachia</taxon>
        <taxon>Anura</taxon>
        <taxon>Neobatrachia</taxon>
        <taxon>Ranoidea</taxon>
        <taxon>Ranidae</taxon>
        <taxon>Staurois</taxon>
    </lineage>
</organism>
<dbReference type="Proteomes" id="UP001162483">
    <property type="component" value="Unassembled WGS sequence"/>
</dbReference>
<evidence type="ECO:0000256" key="1">
    <source>
        <dbReference type="SAM" id="MobiDB-lite"/>
    </source>
</evidence>
<protein>
    <submittedName>
        <fullName evidence="2">Uncharacterized protein</fullName>
    </submittedName>
</protein>
<reference evidence="2" key="1">
    <citation type="submission" date="2023-05" db="EMBL/GenBank/DDBJ databases">
        <authorList>
            <person name="Stuckert A."/>
        </authorList>
    </citation>
    <scope>NUCLEOTIDE SEQUENCE</scope>
</reference>
<comment type="caution">
    <text evidence="2">The sequence shown here is derived from an EMBL/GenBank/DDBJ whole genome shotgun (WGS) entry which is preliminary data.</text>
</comment>
<name>A0ABN9GKE9_9NEOB</name>
<sequence length="54" mass="5820">MGPLFLTSDTNDGSHYSSTDCNDGVTIPPPDTKTNGALFPFPNDRAYPPTDFTI</sequence>
<accession>A0ABN9GKE9</accession>
<feature type="compositionally biased region" description="Polar residues" evidence="1">
    <location>
        <begin position="7"/>
        <end position="21"/>
    </location>
</feature>